<evidence type="ECO:0000313" key="2">
    <source>
        <dbReference type="Proteomes" id="UP000202022"/>
    </source>
</evidence>
<dbReference type="KEGG" id="vg:16194424"/>
<reference evidence="1 2" key="1">
    <citation type="submission" date="2012-12" db="EMBL/GenBank/DDBJ databases">
        <authorList>
            <person name="Sencilo A."/>
            <person name="Jacobs-Sera D."/>
            <person name="Russell D.A."/>
            <person name="Ko C."/>
            <person name="Atanasova N."/>
            <person name="Osterlund E."/>
            <person name="Oksanen H.M."/>
            <person name="Bamford D.H."/>
            <person name="Hatfull G.F."/>
            <person name="Roine E."/>
            <person name="Hendrix R.W."/>
        </authorList>
    </citation>
    <scope>NUCLEOTIDE SEQUENCE [LARGE SCALE GENOMIC DNA]</scope>
</reference>
<name>R4TFX6_9CAUD</name>
<organism evidence="1 2">
    <name type="scientific">Halorubrum tailed virus 4</name>
    <dbReference type="NCBI Taxonomy" id="1273752"/>
    <lineage>
        <taxon>Viruses</taxon>
        <taxon>Duplodnaviria</taxon>
        <taxon>Heunggongvirae</taxon>
        <taxon>Uroviricota</taxon>
        <taxon>Caudoviricetes</taxon>
        <taxon>Kirjokansivirales</taxon>
        <taxon>Haloferuviridae</taxon>
        <taxon>Saldibavirus</taxon>
        <taxon>Saldibavirus natrii</taxon>
        <taxon>Saldibavirus HRTV4</taxon>
    </lineage>
</organism>
<dbReference type="RefSeq" id="YP_008059522.1">
    <property type="nucleotide sequence ID" value="NC_021329.1"/>
</dbReference>
<dbReference type="GeneID" id="16194424"/>
<keyword evidence="2" id="KW-1185">Reference proteome</keyword>
<dbReference type="EMBL" id="KC292023">
    <property type="protein sequence ID" value="AGM11126.1"/>
    <property type="molecule type" value="Genomic_DNA"/>
</dbReference>
<protein>
    <submittedName>
        <fullName evidence="1">Uncharacterized protein</fullName>
    </submittedName>
</protein>
<accession>R4TFX6</accession>
<sequence>MSNNDIQELVDIFRRRAKRHKMNAQSKDGKAVKNYHLGYADSYEVAADHLESSIKDE</sequence>
<gene>
    <name evidence="1" type="primary">33</name>
    <name evidence="1" type="ORF">HRTV4_33</name>
</gene>
<dbReference type="Proteomes" id="UP000202022">
    <property type="component" value="Segment"/>
</dbReference>
<evidence type="ECO:0000313" key="1">
    <source>
        <dbReference type="EMBL" id="AGM11126.1"/>
    </source>
</evidence>
<proteinExistence type="predicted"/>